<comment type="caution">
    <text evidence="7">The sequence shown here is derived from an EMBL/GenBank/DDBJ whole genome shotgun (WGS) entry which is preliminary data.</text>
</comment>
<evidence type="ECO:0000256" key="5">
    <source>
        <dbReference type="PIRSR" id="PIRSR006278-2"/>
    </source>
</evidence>
<organism evidence="7 8">
    <name type="scientific">Corticibacter populi</name>
    <dbReference type="NCBI Taxonomy" id="1550736"/>
    <lineage>
        <taxon>Bacteria</taxon>
        <taxon>Pseudomonadati</taxon>
        <taxon>Pseudomonadota</taxon>
        <taxon>Betaproteobacteria</taxon>
        <taxon>Burkholderiales</taxon>
        <taxon>Comamonadaceae</taxon>
        <taxon>Corticibacter</taxon>
    </lineage>
</organism>
<sequence length="342" mass="36383">MPSLDQLPRERFCHLPTPLQRLPRISRHLGGPDLWIKRDDCTGLGLGGNKTRKLEYLIADALRHGATRVITAGPLQSNHCRQTAAAAAAAGLECELVIDDRLDDADHAYRTNGNILLDRLFHAILRVVPGGTDAETALEEAARELRDQGGVPYRIPVGASAPLGAAGYANASLEIHAQAQALGLRFDGIVHATGSGGTQAGLLAGHALLRSSTRIHGIDILGPAAAVQANVHALAQQTLHLLGHRDDLIQPEDVHVHGDFIGAGFGKPSARTLQAIDLLARQEAILLDPVHTGKAFDGLLGLVERGVFTKGQNILFLHTGGQASLFAYAGLWSQQEVGYRSP</sequence>
<feature type="active site" description="Nucleophile" evidence="4">
    <location>
        <position position="77"/>
    </location>
</feature>
<dbReference type="Gene3D" id="3.40.50.1100">
    <property type="match status" value="2"/>
</dbReference>
<dbReference type="OrthoDB" id="9801249at2"/>
<proteinExistence type="inferred from homology"/>
<dbReference type="PIRSF" id="PIRSF006278">
    <property type="entry name" value="ACCD_DCysDesulf"/>
    <property type="match status" value="1"/>
</dbReference>
<dbReference type="PANTHER" id="PTHR43780:SF2">
    <property type="entry name" value="1-AMINOCYCLOPROPANE-1-CARBOXYLATE DEAMINASE-RELATED"/>
    <property type="match status" value="1"/>
</dbReference>
<dbReference type="EMBL" id="RDQO01000001">
    <property type="protein sequence ID" value="RMX07713.1"/>
    <property type="molecule type" value="Genomic_DNA"/>
</dbReference>
<evidence type="ECO:0000259" key="6">
    <source>
        <dbReference type="Pfam" id="PF00291"/>
    </source>
</evidence>
<dbReference type="RefSeq" id="WP_122225834.1">
    <property type="nucleotide sequence ID" value="NZ_RDQO01000001.1"/>
</dbReference>
<reference evidence="7 8" key="1">
    <citation type="submission" date="2018-10" db="EMBL/GenBank/DDBJ databases">
        <title>Draft genome of Cortibacter populi DSM10536.</title>
        <authorList>
            <person name="Bernier A.-M."/>
            <person name="Bernard K."/>
        </authorList>
    </citation>
    <scope>NUCLEOTIDE SEQUENCE [LARGE SCALE GENOMIC DNA]</scope>
    <source>
        <strain evidence="7 8">DSM 105136</strain>
    </source>
</reference>
<feature type="domain" description="Tryptophan synthase beta chain-like PALP" evidence="6">
    <location>
        <begin position="15"/>
        <end position="320"/>
    </location>
</feature>
<dbReference type="GO" id="GO:0019148">
    <property type="term" value="F:D-cysteine desulfhydrase activity"/>
    <property type="evidence" value="ECO:0007669"/>
    <property type="project" value="TreeGrafter"/>
</dbReference>
<comment type="similarity">
    <text evidence="2">Belongs to the ACC deaminase/D-cysteine desulfhydrase family.</text>
</comment>
<evidence type="ECO:0000313" key="7">
    <source>
        <dbReference type="EMBL" id="RMX07713.1"/>
    </source>
</evidence>
<dbReference type="InterPro" id="IPR001926">
    <property type="entry name" value="TrpB-like_PALP"/>
</dbReference>
<dbReference type="PANTHER" id="PTHR43780">
    <property type="entry name" value="1-AMINOCYCLOPROPANE-1-CARBOXYLATE DEAMINASE-RELATED"/>
    <property type="match status" value="1"/>
</dbReference>
<evidence type="ECO:0000313" key="8">
    <source>
        <dbReference type="Proteomes" id="UP000278006"/>
    </source>
</evidence>
<dbReference type="SUPFAM" id="SSF53686">
    <property type="entry name" value="Tryptophan synthase beta subunit-like PLP-dependent enzymes"/>
    <property type="match status" value="1"/>
</dbReference>
<evidence type="ECO:0000256" key="2">
    <source>
        <dbReference type="ARBA" id="ARBA00008639"/>
    </source>
</evidence>
<dbReference type="InterPro" id="IPR036052">
    <property type="entry name" value="TrpB-like_PALP_sf"/>
</dbReference>
<evidence type="ECO:0000256" key="1">
    <source>
        <dbReference type="ARBA" id="ARBA00001933"/>
    </source>
</evidence>
<evidence type="ECO:0000256" key="4">
    <source>
        <dbReference type="PIRSR" id="PIRSR006278-1"/>
    </source>
</evidence>
<name>A0A3M6QXP7_9BURK</name>
<dbReference type="Pfam" id="PF00291">
    <property type="entry name" value="PALP"/>
    <property type="match status" value="1"/>
</dbReference>
<accession>A0A3M6QXP7</accession>
<feature type="modified residue" description="N6-(pyridoxal phosphate)lysine" evidence="5">
    <location>
        <position position="50"/>
    </location>
</feature>
<dbReference type="InterPro" id="IPR027278">
    <property type="entry name" value="ACCD_DCysDesulf"/>
</dbReference>
<protein>
    <submittedName>
        <fullName evidence="7">D-cysteine desulfhydrase family protein</fullName>
    </submittedName>
</protein>
<dbReference type="AlphaFoldDB" id="A0A3M6QXP7"/>
<dbReference type="Proteomes" id="UP000278006">
    <property type="component" value="Unassembled WGS sequence"/>
</dbReference>
<evidence type="ECO:0000256" key="3">
    <source>
        <dbReference type="ARBA" id="ARBA00022898"/>
    </source>
</evidence>
<keyword evidence="3 5" id="KW-0663">Pyridoxal phosphate</keyword>
<keyword evidence="8" id="KW-1185">Reference proteome</keyword>
<comment type="cofactor">
    <cofactor evidence="1">
        <name>pyridoxal 5'-phosphate</name>
        <dbReference type="ChEBI" id="CHEBI:597326"/>
    </cofactor>
</comment>
<gene>
    <name evidence="7" type="ORF">D8I35_00815</name>
</gene>